<accession>A0ABV8MM62</accession>
<keyword evidence="7" id="KW-1185">Reference proteome</keyword>
<name>A0ABV8MM62_9NEIS</name>
<dbReference type="Gene3D" id="3.40.190.290">
    <property type="match status" value="1"/>
</dbReference>
<evidence type="ECO:0000259" key="5">
    <source>
        <dbReference type="PROSITE" id="PS50931"/>
    </source>
</evidence>
<dbReference type="InterPro" id="IPR036390">
    <property type="entry name" value="WH_DNA-bd_sf"/>
</dbReference>
<dbReference type="EMBL" id="JBHSBU010000001">
    <property type="protein sequence ID" value="MFC4157930.1"/>
    <property type="molecule type" value="Genomic_DNA"/>
</dbReference>
<dbReference type="SUPFAM" id="SSF46785">
    <property type="entry name" value="Winged helix' DNA-binding domain"/>
    <property type="match status" value="1"/>
</dbReference>
<sequence>MDRIQAMQLFVRVSEYGSFTRAADAMRISRPAASITIQQLEDRLGTRLLSRTTRHVELTPDGLAYYERCQRLLSDLEEADTLFRQADAPPHGQLRVKVPGRLGRRVLLPALPEFLTRYPEIDLELDMLDRPLDLIHAGIDCALRIGAPCDDRLMDRPIGLLAQGNYASPRYLSRYGTPREPADLSRHLAVRYLQPATGKVREWEYLENGECRTLVLQGPVTVNHIDAYIDCARAGLGLIQVPVHDVADYLDSGELVEILPRWRAAPLPLSLCYSYRRHLSRRIQAFASWIEELFAPRLRALATPALATSSPTPAPVLR</sequence>
<protein>
    <submittedName>
        <fullName evidence="6">LysR family transcriptional regulator</fullName>
    </submittedName>
</protein>
<dbReference type="RefSeq" id="WP_378160097.1">
    <property type="nucleotide sequence ID" value="NZ_JBHSBU010000001.1"/>
</dbReference>
<feature type="domain" description="HTH lysR-type" evidence="5">
    <location>
        <begin position="1"/>
        <end position="59"/>
    </location>
</feature>
<dbReference type="InterPro" id="IPR005119">
    <property type="entry name" value="LysR_subst-bd"/>
</dbReference>
<dbReference type="PANTHER" id="PTHR30537">
    <property type="entry name" value="HTH-TYPE TRANSCRIPTIONAL REGULATOR"/>
    <property type="match status" value="1"/>
</dbReference>
<dbReference type="Pfam" id="PF03466">
    <property type="entry name" value="LysR_substrate"/>
    <property type="match status" value="1"/>
</dbReference>
<dbReference type="CDD" id="cd08472">
    <property type="entry name" value="PBP2_CrgA_like_3"/>
    <property type="match status" value="1"/>
</dbReference>
<dbReference type="Proteomes" id="UP001595791">
    <property type="component" value="Unassembled WGS sequence"/>
</dbReference>
<keyword evidence="4" id="KW-0804">Transcription</keyword>
<evidence type="ECO:0000256" key="2">
    <source>
        <dbReference type="ARBA" id="ARBA00023015"/>
    </source>
</evidence>
<comment type="caution">
    <text evidence="6">The sequence shown here is derived from an EMBL/GenBank/DDBJ whole genome shotgun (WGS) entry which is preliminary data.</text>
</comment>
<dbReference type="PROSITE" id="PS50931">
    <property type="entry name" value="HTH_LYSR"/>
    <property type="match status" value="1"/>
</dbReference>
<dbReference type="PANTHER" id="PTHR30537:SF72">
    <property type="entry name" value="LYSR FAMILY TRANSCRIPTIONAL REGULATOR"/>
    <property type="match status" value="1"/>
</dbReference>
<gene>
    <name evidence="6" type="ORF">ACFOW7_01035</name>
</gene>
<dbReference type="PRINTS" id="PR00039">
    <property type="entry name" value="HTHLYSR"/>
</dbReference>
<evidence type="ECO:0000313" key="7">
    <source>
        <dbReference type="Proteomes" id="UP001595791"/>
    </source>
</evidence>
<dbReference type="SUPFAM" id="SSF53850">
    <property type="entry name" value="Periplasmic binding protein-like II"/>
    <property type="match status" value="1"/>
</dbReference>
<evidence type="ECO:0000256" key="4">
    <source>
        <dbReference type="ARBA" id="ARBA00023163"/>
    </source>
</evidence>
<dbReference type="InterPro" id="IPR000847">
    <property type="entry name" value="LysR_HTH_N"/>
</dbReference>
<dbReference type="Gene3D" id="1.10.10.10">
    <property type="entry name" value="Winged helix-like DNA-binding domain superfamily/Winged helix DNA-binding domain"/>
    <property type="match status" value="1"/>
</dbReference>
<comment type="similarity">
    <text evidence="1">Belongs to the LysR transcriptional regulatory family.</text>
</comment>
<keyword evidence="3" id="KW-0238">DNA-binding</keyword>
<evidence type="ECO:0000313" key="6">
    <source>
        <dbReference type="EMBL" id="MFC4157930.1"/>
    </source>
</evidence>
<dbReference type="InterPro" id="IPR036388">
    <property type="entry name" value="WH-like_DNA-bd_sf"/>
</dbReference>
<dbReference type="InterPro" id="IPR058163">
    <property type="entry name" value="LysR-type_TF_proteobact-type"/>
</dbReference>
<proteinExistence type="inferred from homology"/>
<dbReference type="Pfam" id="PF00126">
    <property type="entry name" value="HTH_1"/>
    <property type="match status" value="1"/>
</dbReference>
<evidence type="ECO:0000256" key="1">
    <source>
        <dbReference type="ARBA" id="ARBA00009437"/>
    </source>
</evidence>
<evidence type="ECO:0000256" key="3">
    <source>
        <dbReference type="ARBA" id="ARBA00023125"/>
    </source>
</evidence>
<organism evidence="6 7">
    <name type="scientific">Chitinimonas lacunae</name>
    <dbReference type="NCBI Taxonomy" id="1963018"/>
    <lineage>
        <taxon>Bacteria</taxon>
        <taxon>Pseudomonadati</taxon>
        <taxon>Pseudomonadota</taxon>
        <taxon>Betaproteobacteria</taxon>
        <taxon>Neisseriales</taxon>
        <taxon>Chitinibacteraceae</taxon>
        <taxon>Chitinimonas</taxon>
    </lineage>
</organism>
<keyword evidence="2" id="KW-0805">Transcription regulation</keyword>
<reference evidence="7" key="1">
    <citation type="journal article" date="2019" name="Int. J. Syst. Evol. Microbiol.">
        <title>The Global Catalogue of Microorganisms (GCM) 10K type strain sequencing project: providing services to taxonomists for standard genome sequencing and annotation.</title>
        <authorList>
            <consortium name="The Broad Institute Genomics Platform"/>
            <consortium name="The Broad Institute Genome Sequencing Center for Infectious Disease"/>
            <person name="Wu L."/>
            <person name="Ma J."/>
        </authorList>
    </citation>
    <scope>NUCLEOTIDE SEQUENCE [LARGE SCALE GENOMIC DNA]</scope>
    <source>
        <strain evidence="7">LMG 29894</strain>
    </source>
</reference>